<dbReference type="InterPro" id="IPR009943">
    <property type="entry name" value="DUF1475"/>
</dbReference>
<dbReference type="EMBL" id="NCVQ01000002">
    <property type="protein sequence ID" value="PWZ44047.1"/>
    <property type="molecule type" value="Genomic_DNA"/>
</dbReference>
<reference evidence="1 2" key="1">
    <citation type="journal article" date="2018" name="Nat. Genet.">
        <title>Extensive intraspecific gene order and gene structural variations between Mo17 and other maize genomes.</title>
        <authorList>
            <person name="Sun S."/>
            <person name="Zhou Y."/>
            <person name="Chen J."/>
            <person name="Shi J."/>
            <person name="Zhao H."/>
            <person name="Zhao H."/>
            <person name="Song W."/>
            <person name="Zhang M."/>
            <person name="Cui Y."/>
            <person name="Dong X."/>
            <person name="Liu H."/>
            <person name="Ma X."/>
            <person name="Jiao Y."/>
            <person name="Wang B."/>
            <person name="Wei X."/>
            <person name="Stein J.C."/>
            <person name="Glaubitz J.C."/>
            <person name="Lu F."/>
            <person name="Yu G."/>
            <person name="Liang C."/>
            <person name="Fengler K."/>
            <person name="Li B."/>
            <person name="Rafalski A."/>
            <person name="Schnable P.S."/>
            <person name="Ware D.H."/>
            <person name="Buckler E.S."/>
            <person name="Lai J."/>
        </authorList>
    </citation>
    <scope>NUCLEOTIDE SEQUENCE [LARGE SCALE GENOMIC DNA]</scope>
    <source>
        <strain evidence="2">cv. Missouri 17</strain>
        <tissue evidence="1">Seedling</tissue>
    </source>
</reference>
<dbReference type="Proteomes" id="UP000251960">
    <property type="component" value="Chromosome 10"/>
</dbReference>
<dbReference type="AlphaFoldDB" id="A0A3L6G637"/>
<name>A0A3L6G637_MAIZE</name>
<evidence type="ECO:0000313" key="1">
    <source>
        <dbReference type="EMBL" id="PWZ44047.1"/>
    </source>
</evidence>
<sequence>MATQVSLVMWRAVFSALGLLVVATLVYTLATDGSLFHPELVTPGMFLTLIITGISMGSPTCKPAPVVSLAIVVFPLVPVEARFSSIASSAVQVSVPVSSPVMISQPMEQD</sequence>
<organism evidence="1 2">
    <name type="scientific">Zea mays</name>
    <name type="common">Maize</name>
    <dbReference type="NCBI Taxonomy" id="4577"/>
    <lineage>
        <taxon>Eukaryota</taxon>
        <taxon>Viridiplantae</taxon>
        <taxon>Streptophyta</taxon>
        <taxon>Embryophyta</taxon>
        <taxon>Tracheophyta</taxon>
        <taxon>Spermatophyta</taxon>
        <taxon>Magnoliopsida</taxon>
        <taxon>Liliopsida</taxon>
        <taxon>Poales</taxon>
        <taxon>Poaceae</taxon>
        <taxon>PACMAD clade</taxon>
        <taxon>Panicoideae</taxon>
        <taxon>Andropogonodae</taxon>
        <taxon>Andropogoneae</taxon>
        <taxon>Tripsacinae</taxon>
        <taxon>Zea</taxon>
    </lineage>
</organism>
<accession>A0A3L6G637</accession>
<evidence type="ECO:0000313" key="2">
    <source>
        <dbReference type="Proteomes" id="UP000251960"/>
    </source>
</evidence>
<protein>
    <submittedName>
        <fullName evidence="1">Uncharacterized protein</fullName>
    </submittedName>
</protein>
<proteinExistence type="predicted"/>
<dbReference type="Pfam" id="PF07343">
    <property type="entry name" value="DUF1475"/>
    <property type="match status" value="1"/>
</dbReference>
<comment type="caution">
    <text evidence="1">The sequence shown here is derived from an EMBL/GenBank/DDBJ whole genome shotgun (WGS) entry which is preliminary data.</text>
</comment>
<gene>
    <name evidence="1" type="ORF">Zm00014a_010105</name>
</gene>